<protein>
    <submittedName>
        <fullName evidence="2">Uncharacterized protein</fullName>
    </submittedName>
</protein>
<evidence type="ECO:0000313" key="2">
    <source>
        <dbReference type="EMBL" id="KFE97161.1"/>
    </source>
</evidence>
<dbReference type="STRING" id="421531.IX38_21105"/>
<comment type="caution">
    <text evidence="2">The sequence shown here is derived from an EMBL/GenBank/DDBJ whole genome shotgun (WGS) entry which is preliminary data.</text>
</comment>
<evidence type="ECO:0000313" key="3">
    <source>
        <dbReference type="Proteomes" id="UP000028703"/>
    </source>
</evidence>
<feature type="transmembrane region" description="Helical" evidence="1">
    <location>
        <begin position="61"/>
        <end position="93"/>
    </location>
</feature>
<dbReference type="OrthoDB" id="1185939at2"/>
<dbReference type="RefSeq" id="WP_034707748.1">
    <property type="nucleotide sequence ID" value="NZ_JPRO01000028.1"/>
</dbReference>
<reference evidence="2 3" key="1">
    <citation type="submission" date="2014-07" db="EMBL/GenBank/DDBJ databases">
        <title>Genome of Chryseobacterium luteum DSM 18605.</title>
        <authorList>
            <person name="Stropko S.J."/>
            <person name="Pipes S.E."/>
            <person name="Newman J.D."/>
        </authorList>
    </citation>
    <scope>NUCLEOTIDE SEQUENCE [LARGE SCALE GENOMIC DNA]</scope>
    <source>
        <strain evidence="2 3">DSM 18605</strain>
    </source>
</reference>
<evidence type="ECO:0000256" key="1">
    <source>
        <dbReference type="SAM" id="Phobius"/>
    </source>
</evidence>
<accession>A0A085YY98</accession>
<dbReference type="eggNOG" id="ENOG5033SPE">
    <property type="taxonomic scope" value="Bacteria"/>
</dbReference>
<keyword evidence="3" id="KW-1185">Reference proteome</keyword>
<proteinExistence type="predicted"/>
<dbReference type="Proteomes" id="UP000028703">
    <property type="component" value="Unassembled WGS sequence"/>
</dbReference>
<keyword evidence="1" id="KW-0472">Membrane</keyword>
<organism evidence="2 3">
    <name type="scientific">Chryseobacterium luteum</name>
    <dbReference type="NCBI Taxonomy" id="421531"/>
    <lineage>
        <taxon>Bacteria</taxon>
        <taxon>Pseudomonadati</taxon>
        <taxon>Bacteroidota</taxon>
        <taxon>Flavobacteriia</taxon>
        <taxon>Flavobacteriales</taxon>
        <taxon>Weeksellaceae</taxon>
        <taxon>Chryseobacterium group</taxon>
        <taxon>Chryseobacterium</taxon>
    </lineage>
</organism>
<keyword evidence="1" id="KW-0812">Transmembrane</keyword>
<dbReference type="AlphaFoldDB" id="A0A085YY98"/>
<keyword evidence="1" id="KW-1133">Transmembrane helix</keyword>
<dbReference type="EMBL" id="JPRO01000028">
    <property type="protein sequence ID" value="KFE97161.1"/>
    <property type="molecule type" value="Genomic_DNA"/>
</dbReference>
<gene>
    <name evidence="2" type="ORF">IX38_21105</name>
</gene>
<sequence length="304" mass="35911">MAEYYNIQLTTEDMAPIERAHLHRGFSSKKTPLKWIRFFRMCVLQRELSLKKRKKKTNTLWIAYFIIAIAMIFLVPGYWIAVNIILFVVVLIMDSRYRREFRKNYTDGYDFFSDYFSALFTLIEEELPQLGTIHFTANVKETLAGVEHLKSIEDATFETPGFISGKEEFYEKEIGQGYCTLKDGAEVSFSFVEKVRKRIIKKKGLSGKRKTKEKYKSVYPFILKLKLPKSIYQLKTDINKSDIQLEEDESFYYMKARRKFDVKDENPNDYSAYQYNSTPLFSVEYFSLEVVNLFNICYGCFTLK</sequence>
<name>A0A085YY98_9FLAO</name>